<evidence type="ECO:0000256" key="2">
    <source>
        <dbReference type="SAM" id="Phobius"/>
    </source>
</evidence>
<gene>
    <name evidence="3" type="ORF">SEPMUDRAFT_116027</name>
</gene>
<dbReference type="HOGENOM" id="CLU_834624_0_0_1"/>
<dbReference type="Proteomes" id="UP000016931">
    <property type="component" value="Unassembled WGS sequence"/>
</dbReference>
<evidence type="ECO:0000313" key="3">
    <source>
        <dbReference type="EMBL" id="EMF14765.1"/>
    </source>
</evidence>
<dbReference type="GeneID" id="27898352"/>
<protein>
    <submittedName>
        <fullName evidence="3">Uncharacterized protein</fullName>
    </submittedName>
</protein>
<name>M3D9G5_SPHMS</name>
<accession>M3D9G5</accession>
<dbReference type="EMBL" id="KB456262">
    <property type="protein sequence ID" value="EMF14765.1"/>
    <property type="molecule type" value="Genomic_DNA"/>
</dbReference>
<reference evidence="3 4" key="1">
    <citation type="journal article" date="2012" name="PLoS Pathog.">
        <title>Diverse lifestyles and strategies of plant pathogenesis encoded in the genomes of eighteen Dothideomycetes fungi.</title>
        <authorList>
            <person name="Ohm R.A."/>
            <person name="Feau N."/>
            <person name="Henrissat B."/>
            <person name="Schoch C.L."/>
            <person name="Horwitz B.A."/>
            <person name="Barry K.W."/>
            <person name="Condon B.J."/>
            <person name="Copeland A.C."/>
            <person name="Dhillon B."/>
            <person name="Glaser F."/>
            <person name="Hesse C.N."/>
            <person name="Kosti I."/>
            <person name="LaButti K."/>
            <person name="Lindquist E.A."/>
            <person name="Lucas S."/>
            <person name="Salamov A.A."/>
            <person name="Bradshaw R.E."/>
            <person name="Ciuffetti L."/>
            <person name="Hamelin R.C."/>
            <person name="Kema G.H.J."/>
            <person name="Lawrence C."/>
            <person name="Scott J.A."/>
            <person name="Spatafora J.W."/>
            <person name="Turgeon B.G."/>
            <person name="de Wit P.J.G.M."/>
            <person name="Zhong S."/>
            <person name="Goodwin S.B."/>
            <person name="Grigoriev I.V."/>
        </authorList>
    </citation>
    <scope>NUCLEOTIDE SEQUENCE [LARGE SCALE GENOMIC DNA]</scope>
    <source>
        <strain evidence="3 4">SO2202</strain>
    </source>
</reference>
<sequence length="333" mass="37794">MPSLMQRNQSERSYLREPLTNSFLDVFGSNARLDVGLLGGAEAVCAMIDTREENLYIGDPSEGETKTELAVPTIDNDNQWCNTGTIIHPLYIVISFVAKAHMLWAISRHFPPSSLISPYDHHTTPRHKPRTSSQQQQQDQSRESAAAVTTVTTAKRMAWGVVWFLVSAAREGRSLRVRVPWPAAFLLFPFGGLLLSLFLFLDDREFVCRIHLFGEVLSLLRQYFCSGAAARLDRLREPIALSLLSFPPSSHTILHVDKYCFRGVRRLCDALGRYGFPHAETLQVFFCDFEVLSRLIYDEDTRRLSVDVMAYDPGEALRAPAHWLWRFSVAKES</sequence>
<feature type="compositionally biased region" description="Low complexity" evidence="1">
    <location>
        <begin position="132"/>
        <end position="147"/>
    </location>
</feature>
<proteinExistence type="predicted"/>
<keyword evidence="2" id="KW-1133">Transmembrane helix</keyword>
<keyword evidence="4" id="KW-1185">Reference proteome</keyword>
<feature type="transmembrane region" description="Helical" evidence="2">
    <location>
        <begin position="179"/>
        <end position="201"/>
    </location>
</feature>
<evidence type="ECO:0000256" key="1">
    <source>
        <dbReference type="SAM" id="MobiDB-lite"/>
    </source>
</evidence>
<organism evidence="3 4">
    <name type="scientific">Sphaerulina musiva (strain SO2202)</name>
    <name type="common">Poplar stem canker fungus</name>
    <name type="synonym">Septoria musiva</name>
    <dbReference type="NCBI Taxonomy" id="692275"/>
    <lineage>
        <taxon>Eukaryota</taxon>
        <taxon>Fungi</taxon>
        <taxon>Dikarya</taxon>
        <taxon>Ascomycota</taxon>
        <taxon>Pezizomycotina</taxon>
        <taxon>Dothideomycetes</taxon>
        <taxon>Dothideomycetidae</taxon>
        <taxon>Mycosphaerellales</taxon>
        <taxon>Mycosphaerellaceae</taxon>
        <taxon>Sphaerulina</taxon>
    </lineage>
</organism>
<keyword evidence="2" id="KW-0472">Membrane</keyword>
<dbReference type="RefSeq" id="XP_016762886.1">
    <property type="nucleotide sequence ID" value="XM_016901215.1"/>
</dbReference>
<keyword evidence="2" id="KW-0812">Transmembrane</keyword>
<feature type="region of interest" description="Disordered" evidence="1">
    <location>
        <begin position="118"/>
        <end position="147"/>
    </location>
</feature>
<dbReference type="AlphaFoldDB" id="M3D9G5"/>
<evidence type="ECO:0000313" key="4">
    <source>
        <dbReference type="Proteomes" id="UP000016931"/>
    </source>
</evidence>